<reference evidence="1 2" key="1">
    <citation type="submission" date="2020-04" db="EMBL/GenBank/DDBJ databases">
        <title>Molecular characterization of pseudomonads from Agaricus bisporus reveal novel blotch 2 pathogens in Western Europe.</title>
        <authorList>
            <person name="Taparia T."/>
            <person name="Krijger M."/>
            <person name="Haynes E."/>
            <person name="Elpinstone J.G."/>
            <person name="Noble R."/>
            <person name="Van Der Wolf J."/>
        </authorList>
    </citation>
    <scope>NUCLEOTIDE SEQUENCE [LARGE SCALE GENOMIC DNA]</scope>
    <source>
        <strain evidence="1 2">G9001</strain>
    </source>
</reference>
<accession>A0A7Y7WPP3</accession>
<comment type="caution">
    <text evidence="1">The sequence shown here is derived from an EMBL/GenBank/DDBJ whole genome shotgun (WGS) entry which is preliminary data.</text>
</comment>
<name>A0A7Y7WPP3_9PSED</name>
<dbReference type="RefSeq" id="WP_177099281.1">
    <property type="nucleotide sequence ID" value="NZ_JACAQA010000004.1"/>
</dbReference>
<evidence type="ECO:0000313" key="1">
    <source>
        <dbReference type="EMBL" id="NWB84402.1"/>
    </source>
</evidence>
<dbReference type="Gene3D" id="2.80.10.50">
    <property type="match status" value="2"/>
</dbReference>
<evidence type="ECO:0000313" key="2">
    <source>
        <dbReference type="Proteomes" id="UP000522864"/>
    </source>
</evidence>
<dbReference type="Proteomes" id="UP000522864">
    <property type="component" value="Unassembled WGS sequence"/>
</dbReference>
<dbReference type="SUPFAM" id="SSF50998">
    <property type="entry name" value="Quinoprotein alcohol dehydrogenase-like"/>
    <property type="match status" value="1"/>
</dbReference>
<organism evidence="1 2">
    <name type="scientific">Pseudomonas gingeri</name>
    <dbReference type="NCBI Taxonomy" id="117681"/>
    <lineage>
        <taxon>Bacteria</taxon>
        <taxon>Pseudomonadati</taxon>
        <taxon>Pseudomonadota</taxon>
        <taxon>Gammaproteobacteria</taxon>
        <taxon>Pseudomonadales</taxon>
        <taxon>Pseudomonadaceae</taxon>
        <taxon>Pseudomonas</taxon>
    </lineage>
</organism>
<dbReference type="InterPro" id="IPR013431">
    <property type="entry name" value="Delta_60_rpt"/>
</dbReference>
<gene>
    <name evidence="1" type="ORF">HX830_05855</name>
</gene>
<dbReference type="InterPro" id="IPR011047">
    <property type="entry name" value="Quinoprotein_ADH-like_sf"/>
</dbReference>
<protein>
    <recommendedName>
        <fullName evidence="3">Delta-60 repeat domain-containing protein</fullName>
    </recommendedName>
</protein>
<evidence type="ECO:0008006" key="3">
    <source>
        <dbReference type="Google" id="ProtNLM"/>
    </source>
</evidence>
<dbReference type="Pfam" id="PF17164">
    <property type="entry name" value="DUF5122"/>
    <property type="match status" value="3"/>
</dbReference>
<dbReference type="EMBL" id="JACAQA010000004">
    <property type="protein sequence ID" value="NWB84402.1"/>
    <property type="molecule type" value="Genomic_DNA"/>
</dbReference>
<dbReference type="NCBIfam" id="TIGR02608">
    <property type="entry name" value="delta_60_rpt"/>
    <property type="match status" value="6"/>
</dbReference>
<dbReference type="AlphaFoldDB" id="A0A7Y7WPP3"/>
<sequence length="404" mass="42521">MNPSTKDNKAPASFDPSFGTQGIVRIQLASESFYGTSRLLPDGKILSVGSILSSDMLVIVRHTTDGVLDDTFGNQGVVHTRLPENYNATLLNFVVQSNGKIIVFAGIGNGLNPFGAALFARLLPDGRLDLIFGTSGMTSFNIQLDSGRRRTGMAVQPDGKVFVAAETADIGAGRGGVIFGLSANGQPDVTFGNNGLVYGMEGATFQSLTLQGDKILVGGIYQRGGLIARYTDKGELDLSYGSFNQGFVLIDSTGGVHVELIHLSQQPDGKTLAAGYIFKGENGALIGALPLLSRVNSDGKEDGTFNGGKALEIFVNGELDYGWQALCATVQADEKIVVLCQPPGSTRSALLRYIKDGTPDADFGTQELQIISSQPSPVVQVQPDNKILISGSTDGTGIIARLLG</sequence>
<proteinExistence type="predicted"/>